<evidence type="ECO:0000256" key="7">
    <source>
        <dbReference type="ARBA" id="ARBA00023306"/>
    </source>
</evidence>
<dbReference type="RefSeq" id="WP_146783876.1">
    <property type="nucleotide sequence ID" value="NZ_BAABIO010000002.1"/>
</dbReference>
<dbReference type="Proteomes" id="UP000321204">
    <property type="component" value="Chromosome"/>
</dbReference>
<accession>A0A5B8UG74</accession>
<sequence length="455" mass="50817">MKIHFISIGGSVMHQLAIALKRKGYQITGSDDEIFEPAKTALEEEGILPKEVGWDEKNIQPGLDAVILGMHAKADNPELLKAKELNLPIYSFPEYIFKESKNKTRVVVGGSHGKTTTTAMIMHVLRQAGKDFDYLVGARLQGFDQSVNITDAPVIVCEGDEYPASAIEKRPKFHFLYPNIAVLTGIAWDHINVFPTFDFYLEQFVIFINKIETGGHLIYNETDATLKELVEKNRREDIHYHPYSVPQHSIKNGVTTVTIEGVETSLKVFGAHNLLNLHAAWLVTKQLGLEAQTFANAISTFAGAAKRLELMAKNDSTVFYRDFAHAPSKVKATIEAAKAQFPEKKLIGILELHTFSSLNEAFMNEYEGALDAADEAAVFYSKHALELKRMPELKKEAVKQGFAKENLNVINERKDLEDWLNKRDFENAVVLFMSSGAYDGFDAAAFSEKITTAAE</sequence>
<name>A0A5B8UG74_9BACT</name>
<dbReference type="AlphaFoldDB" id="A0A5B8UG74"/>
<evidence type="ECO:0000313" key="13">
    <source>
        <dbReference type="Proteomes" id="UP000321204"/>
    </source>
</evidence>
<dbReference type="InterPro" id="IPR013221">
    <property type="entry name" value="Mur_ligase_cen"/>
</dbReference>
<dbReference type="PANTHER" id="PTHR43445">
    <property type="entry name" value="UDP-N-ACETYLMURAMATE--L-ALANINE LIGASE-RELATED"/>
    <property type="match status" value="1"/>
</dbReference>
<evidence type="ECO:0000256" key="5">
    <source>
        <dbReference type="ARBA" id="ARBA00022960"/>
    </source>
</evidence>
<dbReference type="Gene3D" id="3.40.1190.10">
    <property type="entry name" value="Mur-like, catalytic domain"/>
    <property type="match status" value="1"/>
</dbReference>
<organism evidence="12 13">
    <name type="scientific">Flavisolibacter ginsenosidimutans</name>
    <dbReference type="NCBI Taxonomy" id="661481"/>
    <lineage>
        <taxon>Bacteria</taxon>
        <taxon>Pseudomonadati</taxon>
        <taxon>Bacteroidota</taxon>
        <taxon>Chitinophagia</taxon>
        <taxon>Chitinophagales</taxon>
        <taxon>Chitinophagaceae</taxon>
        <taxon>Flavisolibacter</taxon>
    </lineage>
</organism>
<dbReference type="KEGG" id="fgg:FSB75_05360"/>
<dbReference type="GO" id="GO:0071555">
    <property type="term" value="P:cell wall organization"/>
    <property type="evidence" value="ECO:0007669"/>
    <property type="project" value="UniProtKB-KW"/>
</dbReference>
<evidence type="ECO:0000256" key="6">
    <source>
        <dbReference type="ARBA" id="ARBA00022984"/>
    </source>
</evidence>
<dbReference type="InterPro" id="IPR004101">
    <property type="entry name" value="Mur_ligase_C"/>
</dbReference>
<dbReference type="Pfam" id="PF01225">
    <property type="entry name" value="Mur_ligase"/>
    <property type="match status" value="1"/>
</dbReference>
<dbReference type="OrthoDB" id="9804126at2"/>
<dbReference type="GO" id="GO:0016881">
    <property type="term" value="F:acid-amino acid ligase activity"/>
    <property type="evidence" value="ECO:0007669"/>
    <property type="project" value="InterPro"/>
</dbReference>
<evidence type="ECO:0000259" key="10">
    <source>
        <dbReference type="Pfam" id="PF02875"/>
    </source>
</evidence>
<evidence type="ECO:0000259" key="11">
    <source>
        <dbReference type="Pfam" id="PF08245"/>
    </source>
</evidence>
<dbReference type="Gene3D" id="3.90.190.20">
    <property type="entry name" value="Mur ligase, C-terminal domain"/>
    <property type="match status" value="1"/>
</dbReference>
<keyword evidence="8" id="KW-0961">Cell wall biogenesis/degradation</keyword>
<evidence type="ECO:0000313" key="12">
    <source>
        <dbReference type="EMBL" id="QEC55355.1"/>
    </source>
</evidence>
<protein>
    <submittedName>
        <fullName evidence="12">Peptidoglycan synthetase</fullName>
    </submittedName>
</protein>
<keyword evidence="4" id="KW-0067">ATP-binding</keyword>
<keyword evidence="2" id="KW-0132">Cell division</keyword>
<evidence type="ECO:0000256" key="4">
    <source>
        <dbReference type="ARBA" id="ARBA00022840"/>
    </source>
</evidence>
<dbReference type="EMBL" id="CP042433">
    <property type="protein sequence ID" value="QEC55355.1"/>
    <property type="molecule type" value="Genomic_DNA"/>
</dbReference>
<keyword evidence="5" id="KW-0133">Cell shape</keyword>
<reference evidence="12 13" key="1">
    <citation type="journal article" date="2015" name="Int. J. Syst. Evol. Microbiol.">
        <title>Flavisolibacter ginsenosidimutans sp. nov., with ginsenoside-converting activity isolated from soil used for cultivating ginseng.</title>
        <authorList>
            <person name="Zhao Y."/>
            <person name="Liu Q."/>
            <person name="Kang M.S."/>
            <person name="Jin F."/>
            <person name="Yu H."/>
            <person name="Im W.T."/>
        </authorList>
    </citation>
    <scope>NUCLEOTIDE SEQUENCE [LARGE SCALE GENOMIC DNA]</scope>
    <source>
        <strain evidence="12 13">Gsoil 636</strain>
    </source>
</reference>
<dbReference type="GO" id="GO:0008360">
    <property type="term" value="P:regulation of cell shape"/>
    <property type="evidence" value="ECO:0007669"/>
    <property type="project" value="UniProtKB-KW"/>
</dbReference>
<dbReference type="PANTHER" id="PTHR43445:SF3">
    <property type="entry name" value="UDP-N-ACETYLMURAMATE--L-ALANINE LIGASE"/>
    <property type="match status" value="1"/>
</dbReference>
<dbReference type="GO" id="GO:0005524">
    <property type="term" value="F:ATP binding"/>
    <property type="evidence" value="ECO:0007669"/>
    <property type="project" value="UniProtKB-KW"/>
</dbReference>
<dbReference type="Pfam" id="PF08245">
    <property type="entry name" value="Mur_ligase_M"/>
    <property type="match status" value="1"/>
</dbReference>
<dbReference type="InterPro" id="IPR036565">
    <property type="entry name" value="Mur-like_cat_sf"/>
</dbReference>
<dbReference type="GO" id="GO:0051301">
    <property type="term" value="P:cell division"/>
    <property type="evidence" value="ECO:0007669"/>
    <property type="project" value="UniProtKB-KW"/>
</dbReference>
<proteinExistence type="predicted"/>
<keyword evidence="13" id="KW-1185">Reference proteome</keyword>
<evidence type="ECO:0000256" key="8">
    <source>
        <dbReference type="ARBA" id="ARBA00023316"/>
    </source>
</evidence>
<dbReference type="GO" id="GO:0009252">
    <property type="term" value="P:peptidoglycan biosynthetic process"/>
    <property type="evidence" value="ECO:0007669"/>
    <property type="project" value="UniProtKB-KW"/>
</dbReference>
<feature type="domain" description="Mur ligase N-terminal catalytic" evidence="9">
    <location>
        <begin position="2"/>
        <end position="95"/>
    </location>
</feature>
<dbReference type="InterPro" id="IPR050061">
    <property type="entry name" value="MurCDEF_pg_biosynth"/>
</dbReference>
<keyword evidence="6" id="KW-0573">Peptidoglycan synthesis</keyword>
<keyword evidence="1" id="KW-0436">Ligase</keyword>
<dbReference type="InterPro" id="IPR036615">
    <property type="entry name" value="Mur_ligase_C_dom_sf"/>
</dbReference>
<gene>
    <name evidence="12" type="ORF">FSB75_05360</name>
</gene>
<evidence type="ECO:0000256" key="3">
    <source>
        <dbReference type="ARBA" id="ARBA00022741"/>
    </source>
</evidence>
<dbReference type="SUPFAM" id="SSF53244">
    <property type="entry name" value="MurD-like peptide ligases, peptide-binding domain"/>
    <property type="match status" value="1"/>
</dbReference>
<feature type="domain" description="Mur ligase central" evidence="11">
    <location>
        <begin position="108"/>
        <end position="283"/>
    </location>
</feature>
<dbReference type="InterPro" id="IPR000713">
    <property type="entry name" value="Mur_ligase_N"/>
</dbReference>
<dbReference type="Gene3D" id="3.40.50.720">
    <property type="entry name" value="NAD(P)-binding Rossmann-like Domain"/>
    <property type="match status" value="1"/>
</dbReference>
<dbReference type="SUPFAM" id="SSF51984">
    <property type="entry name" value="MurCD N-terminal domain"/>
    <property type="match status" value="1"/>
</dbReference>
<keyword evidence="3" id="KW-0547">Nucleotide-binding</keyword>
<keyword evidence="7" id="KW-0131">Cell cycle</keyword>
<dbReference type="SUPFAM" id="SSF53623">
    <property type="entry name" value="MurD-like peptide ligases, catalytic domain"/>
    <property type="match status" value="1"/>
</dbReference>
<feature type="domain" description="Mur ligase C-terminal" evidence="10">
    <location>
        <begin position="307"/>
        <end position="436"/>
    </location>
</feature>
<dbReference type="Pfam" id="PF02875">
    <property type="entry name" value="Mur_ligase_C"/>
    <property type="match status" value="1"/>
</dbReference>
<evidence type="ECO:0000256" key="1">
    <source>
        <dbReference type="ARBA" id="ARBA00022598"/>
    </source>
</evidence>
<evidence type="ECO:0000256" key="2">
    <source>
        <dbReference type="ARBA" id="ARBA00022618"/>
    </source>
</evidence>
<evidence type="ECO:0000259" key="9">
    <source>
        <dbReference type="Pfam" id="PF01225"/>
    </source>
</evidence>